<dbReference type="GO" id="GO:0004725">
    <property type="term" value="F:protein tyrosine phosphatase activity"/>
    <property type="evidence" value="ECO:0007669"/>
    <property type="project" value="TreeGrafter"/>
</dbReference>
<evidence type="ECO:0000259" key="1">
    <source>
        <dbReference type="PROSITE" id="PS50206"/>
    </source>
</evidence>
<dbReference type="OrthoDB" id="8300214at2759"/>
<dbReference type="PANTHER" id="PTHR10828:SF38">
    <property type="entry name" value="ARSENICAL-RESISTANCE PROTEIN 2-RELATED"/>
    <property type="match status" value="1"/>
</dbReference>
<sequence length="133" mass="14631">MKLITDEELANLIKAPDQVSSKDYVVIDVRDTDFVGGNIRGAVNEPLTTLEGENIENLSKVPSGRGPTAAAKYEEARKALYPDEPESSASQIAVLQGGFMQFQSRYKDDSDLVEDWDAEKWGTDKDDQGGQHP</sequence>
<proteinExistence type="predicted"/>
<evidence type="ECO:0000313" key="3">
    <source>
        <dbReference type="Proteomes" id="UP000290288"/>
    </source>
</evidence>
<dbReference type="Gene3D" id="3.40.250.10">
    <property type="entry name" value="Rhodanese-like domain"/>
    <property type="match status" value="1"/>
</dbReference>
<protein>
    <recommendedName>
        <fullName evidence="1">Rhodanese domain-containing protein</fullName>
    </recommendedName>
</protein>
<dbReference type="PANTHER" id="PTHR10828">
    <property type="entry name" value="M-PHASE INDUCER PHOSPHATASE DUAL SPECIFICITY PHOSPHATASE CDC25"/>
    <property type="match status" value="1"/>
</dbReference>
<dbReference type="GO" id="GO:0005737">
    <property type="term" value="C:cytoplasm"/>
    <property type="evidence" value="ECO:0007669"/>
    <property type="project" value="TreeGrafter"/>
</dbReference>
<dbReference type="InterPro" id="IPR036873">
    <property type="entry name" value="Rhodanese-like_dom_sf"/>
</dbReference>
<comment type="caution">
    <text evidence="2">The sequence shown here is derived from an EMBL/GenBank/DDBJ whole genome shotgun (WGS) entry which is preliminary data.</text>
</comment>
<dbReference type="PROSITE" id="PS50206">
    <property type="entry name" value="RHODANESE_3"/>
    <property type="match status" value="1"/>
</dbReference>
<dbReference type="InterPro" id="IPR001763">
    <property type="entry name" value="Rhodanese-like_dom"/>
</dbReference>
<dbReference type="GO" id="GO:0005634">
    <property type="term" value="C:nucleus"/>
    <property type="evidence" value="ECO:0007669"/>
    <property type="project" value="TreeGrafter"/>
</dbReference>
<organism evidence="2 3">
    <name type="scientific">Candolleomyces aberdarensis</name>
    <dbReference type="NCBI Taxonomy" id="2316362"/>
    <lineage>
        <taxon>Eukaryota</taxon>
        <taxon>Fungi</taxon>
        <taxon>Dikarya</taxon>
        <taxon>Basidiomycota</taxon>
        <taxon>Agaricomycotina</taxon>
        <taxon>Agaricomycetes</taxon>
        <taxon>Agaricomycetidae</taxon>
        <taxon>Agaricales</taxon>
        <taxon>Agaricineae</taxon>
        <taxon>Psathyrellaceae</taxon>
        <taxon>Candolleomyces</taxon>
    </lineage>
</organism>
<gene>
    <name evidence="2" type="ORF">EST38_g7521</name>
</gene>
<feature type="domain" description="Rhodanese" evidence="1">
    <location>
        <begin position="20"/>
        <end position="111"/>
    </location>
</feature>
<evidence type="ECO:0000313" key="2">
    <source>
        <dbReference type="EMBL" id="RXW18336.1"/>
    </source>
</evidence>
<keyword evidence="3" id="KW-1185">Reference proteome</keyword>
<reference evidence="2 3" key="1">
    <citation type="submission" date="2019-01" db="EMBL/GenBank/DDBJ databases">
        <title>Draft genome sequence of Psathyrella aberdarensis IHI B618.</title>
        <authorList>
            <person name="Buettner E."/>
            <person name="Kellner H."/>
        </authorList>
    </citation>
    <scope>NUCLEOTIDE SEQUENCE [LARGE SCALE GENOMIC DNA]</scope>
    <source>
        <strain evidence="2 3">IHI B618</strain>
    </source>
</reference>
<dbReference type="STRING" id="2316362.A0A4Q2DH49"/>
<accession>A0A4Q2DH49</accession>
<dbReference type="SUPFAM" id="SSF52821">
    <property type="entry name" value="Rhodanese/Cell cycle control phosphatase"/>
    <property type="match status" value="1"/>
</dbReference>
<name>A0A4Q2DH49_9AGAR</name>
<dbReference type="Proteomes" id="UP000290288">
    <property type="component" value="Unassembled WGS sequence"/>
</dbReference>
<dbReference type="AlphaFoldDB" id="A0A4Q2DH49"/>
<dbReference type="EMBL" id="SDEE01000273">
    <property type="protein sequence ID" value="RXW18336.1"/>
    <property type="molecule type" value="Genomic_DNA"/>
</dbReference>